<dbReference type="EMBL" id="JBHSAB010000011">
    <property type="protein sequence ID" value="MFC3908722.1"/>
    <property type="molecule type" value="Genomic_DNA"/>
</dbReference>
<evidence type="ECO:0000256" key="6">
    <source>
        <dbReference type="ARBA" id="ARBA00023146"/>
    </source>
</evidence>
<proteinExistence type="inferred from homology"/>
<dbReference type="Proteomes" id="UP001595758">
    <property type="component" value="Unassembled WGS sequence"/>
</dbReference>
<dbReference type="SUPFAM" id="SSF47323">
    <property type="entry name" value="Anticodon-binding domain of a subclass of class I aminoacyl-tRNA synthetases"/>
    <property type="match status" value="1"/>
</dbReference>
<dbReference type="Pfam" id="PF00133">
    <property type="entry name" value="tRNA-synt_1"/>
    <property type="match status" value="1"/>
</dbReference>
<dbReference type="InterPro" id="IPR013155">
    <property type="entry name" value="M/V/L/I-tRNA-synth_anticd-bd"/>
</dbReference>
<comment type="domain">
    <text evidence="8">ValRS has two distinct active sites: one for aminoacylation and one for editing. The misactivated threonine is translocated from the active site to the editing site.</text>
</comment>
<dbReference type="RefSeq" id="WP_382342313.1">
    <property type="nucleotide sequence ID" value="NZ_JBHSAB010000011.1"/>
</dbReference>
<evidence type="ECO:0000313" key="13">
    <source>
        <dbReference type="Proteomes" id="UP001595758"/>
    </source>
</evidence>
<dbReference type="CDD" id="cd07962">
    <property type="entry name" value="Anticodon_Ia_Val"/>
    <property type="match status" value="1"/>
</dbReference>
<feature type="domain" description="Aminoacyl-tRNA synthetase class Ia" evidence="9">
    <location>
        <begin position="14"/>
        <end position="599"/>
    </location>
</feature>
<feature type="short sequence motif" description="'HIGH' region" evidence="8">
    <location>
        <begin position="40"/>
        <end position="50"/>
    </location>
</feature>
<dbReference type="SUPFAM" id="SSF52374">
    <property type="entry name" value="Nucleotidylyl transferase"/>
    <property type="match status" value="1"/>
</dbReference>
<dbReference type="Gene3D" id="1.10.730.10">
    <property type="entry name" value="Isoleucyl-tRNA Synthetase, Domain 1"/>
    <property type="match status" value="1"/>
</dbReference>
<feature type="domain" description="Methionyl/Valyl/Leucyl/Isoleucyl-tRNA synthetase anticodon-binding" evidence="10">
    <location>
        <begin position="642"/>
        <end position="791"/>
    </location>
</feature>
<dbReference type="InterPro" id="IPR019499">
    <property type="entry name" value="Val-tRNA_synth_tRNA-bd"/>
</dbReference>
<keyword evidence="1 8" id="KW-0963">Cytoplasm</keyword>
<feature type="domain" description="Valyl-tRNA synthetase tRNA-binding arm" evidence="11">
    <location>
        <begin position="856"/>
        <end position="914"/>
    </location>
</feature>
<keyword evidence="6 8" id="KW-0030">Aminoacyl-tRNA synthetase</keyword>
<dbReference type="Pfam" id="PF08264">
    <property type="entry name" value="Anticodon_1"/>
    <property type="match status" value="1"/>
</dbReference>
<comment type="function">
    <text evidence="8">Catalyzes the attachment of valine to tRNA(Val). As ValRS can inadvertently accommodate and process structurally similar amino acids such as threonine, to avoid such errors, it has a 'posttransfer' editing activity that hydrolyzes mischarged Thr-tRNA(Val) in a tRNA-dependent manner.</text>
</comment>
<comment type="similarity">
    <text evidence="8">Belongs to the class-I aminoacyl-tRNA synthetase family. ValS type 1 subfamily.</text>
</comment>
<comment type="domain">
    <text evidence="8">The C-terminal coiled-coil domain is crucial for aminoacylation activity.</text>
</comment>
<evidence type="ECO:0000256" key="8">
    <source>
        <dbReference type="HAMAP-Rule" id="MF_02004"/>
    </source>
</evidence>
<name>A0ABV8CFH6_9GAMM</name>
<dbReference type="InterPro" id="IPR037118">
    <property type="entry name" value="Val-tRNA_synth_C_sf"/>
</dbReference>
<dbReference type="Gene3D" id="1.10.287.380">
    <property type="entry name" value="Valyl-tRNA synthetase, C-terminal domain"/>
    <property type="match status" value="1"/>
</dbReference>
<feature type="short sequence motif" description="'KMSKS' region" evidence="8">
    <location>
        <begin position="522"/>
        <end position="526"/>
    </location>
</feature>
<dbReference type="SUPFAM" id="SSF46589">
    <property type="entry name" value="tRNA-binding arm"/>
    <property type="match status" value="1"/>
</dbReference>
<dbReference type="HAMAP" id="MF_02004">
    <property type="entry name" value="Val_tRNA_synth_type1"/>
    <property type="match status" value="1"/>
</dbReference>
<dbReference type="SUPFAM" id="SSF50677">
    <property type="entry name" value="ValRS/IleRS/LeuRS editing domain"/>
    <property type="match status" value="1"/>
</dbReference>
<dbReference type="InterPro" id="IPR010978">
    <property type="entry name" value="tRNA-bd_arm"/>
</dbReference>
<reference evidence="13" key="1">
    <citation type="journal article" date="2019" name="Int. J. Syst. Evol. Microbiol.">
        <title>The Global Catalogue of Microorganisms (GCM) 10K type strain sequencing project: providing services to taxonomists for standard genome sequencing and annotation.</title>
        <authorList>
            <consortium name="The Broad Institute Genomics Platform"/>
            <consortium name="The Broad Institute Genome Sequencing Center for Infectious Disease"/>
            <person name="Wu L."/>
            <person name="Ma J."/>
        </authorList>
    </citation>
    <scope>NUCLEOTIDE SEQUENCE [LARGE SCALE GENOMIC DNA]</scope>
    <source>
        <strain evidence="13">CCUG 59858</strain>
    </source>
</reference>
<evidence type="ECO:0000259" key="11">
    <source>
        <dbReference type="Pfam" id="PF10458"/>
    </source>
</evidence>
<dbReference type="GO" id="GO:0004832">
    <property type="term" value="F:valine-tRNA ligase activity"/>
    <property type="evidence" value="ECO:0007669"/>
    <property type="project" value="UniProtKB-EC"/>
</dbReference>
<keyword evidence="13" id="KW-1185">Reference proteome</keyword>
<keyword evidence="4 8" id="KW-0067">ATP-binding</keyword>
<accession>A0ABV8CFH6</accession>
<feature type="binding site" evidence="8">
    <location>
        <position position="525"/>
    </location>
    <ligand>
        <name>ATP</name>
        <dbReference type="ChEBI" id="CHEBI:30616"/>
    </ligand>
</feature>
<evidence type="ECO:0000259" key="9">
    <source>
        <dbReference type="Pfam" id="PF00133"/>
    </source>
</evidence>
<evidence type="ECO:0000256" key="3">
    <source>
        <dbReference type="ARBA" id="ARBA00022741"/>
    </source>
</evidence>
<dbReference type="InterPro" id="IPR014729">
    <property type="entry name" value="Rossmann-like_a/b/a_fold"/>
</dbReference>
<dbReference type="InterPro" id="IPR033705">
    <property type="entry name" value="Anticodon_Ia_Val"/>
</dbReference>
<evidence type="ECO:0000259" key="10">
    <source>
        <dbReference type="Pfam" id="PF08264"/>
    </source>
</evidence>
<dbReference type="EC" id="6.1.1.9" evidence="8"/>
<comment type="catalytic activity">
    <reaction evidence="7 8">
        <text>tRNA(Val) + L-valine + ATP = L-valyl-tRNA(Val) + AMP + diphosphate</text>
        <dbReference type="Rhea" id="RHEA:10704"/>
        <dbReference type="Rhea" id="RHEA-COMP:9672"/>
        <dbReference type="Rhea" id="RHEA-COMP:9708"/>
        <dbReference type="ChEBI" id="CHEBI:30616"/>
        <dbReference type="ChEBI" id="CHEBI:33019"/>
        <dbReference type="ChEBI" id="CHEBI:57762"/>
        <dbReference type="ChEBI" id="CHEBI:78442"/>
        <dbReference type="ChEBI" id="CHEBI:78537"/>
        <dbReference type="ChEBI" id="CHEBI:456215"/>
        <dbReference type="EC" id="6.1.1.9"/>
    </reaction>
</comment>
<evidence type="ECO:0000256" key="7">
    <source>
        <dbReference type="ARBA" id="ARBA00047552"/>
    </source>
</evidence>
<keyword evidence="5 8" id="KW-0648">Protein biosynthesis</keyword>
<dbReference type="CDD" id="cd00817">
    <property type="entry name" value="ValRS_core"/>
    <property type="match status" value="1"/>
</dbReference>
<dbReference type="InterPro" id="IPR009008">
    <property type="entry name" value="Val/Leu/Ile-tRNA-synth_edit"/>
</dbReference>
<evidence type="ECO:0000256" key="1">
    <source>
        <dbReference type="ARBA" id="ARBA00022490"/>
    </source>
</evidence>
<gene>
    <name evidence="8" type="primary">valS</name>
    <name evidence="12" type="ORF">ACFORL_06480</name>
</gene>
<comment type="caution">
    <text evidence="12">The sequence shown here is derived from an EMBL/GenBank/DDBJ whole genome shotgun (WGS) entry which is preliminary data.</text>
</comment>
<dbReference type="InterPro" id="IPR002303">
    <property type="entry name" value="Valyl-tRNA_ligase"/>
</dbReference>
<organism evidence="12 13">
    <name type="scientific">Legionella dresdenensis</name>
    <dbReference type="NCBI Taxonomy" id="450200"/>
    <lineage>
        <taxon>Bacteria</taxon>
        <taxon>Pseudomonadati</taxon>
        <taxon>Pseudomonadota</taxon>
        <taxon>Gammaproteobacteria</taxon>
        <taxon>Legionellales</taxon>
        <taxon>Legionellaceae</taxon>
        <taxon>Legionella</taxon>
    </lineage>
</organism>
<keyword evidence="3 8" id="KW-0547">Nucleotide-binding</keyword>
<dbReference type="NCBIfam" id="NF004349">
    <property type="entry name" value="PRK05729.1"/>
    <property type="match status" value="1"/>
</dbReference>
<keyword evidence="2 8" id="KW-0436">Ligase</keyword>
<keyword evidence="8" id="KW-0175">Coiled coil</keyword>
<evidence type="ECO:0000256" key="5">
    <source>
        <dbReference type="ARBA" id="ARBA00022917"/>
    </source>
</evidence>
<dbReference type="PANTHER" id="PTHR11946">
    <property type="entry name" value="VALYL-TRNA SYNTHETASES"/>
    <property type="match status" value="1"/>
</dbReference>
<dbReference type="PROSITE" id="PS00178">
    <property type="entry name" value="AA_TRNA_LIGASE_I"/>
    <property type="match status" value="1"/>
</dbReference>
<dbReference type="Gene3D" id="3.40.50.620">
    <property type="entry name" value="HUPs"/>
    <property type="match status" value="2"/>
</dbReference>
<dbReference type="PRINTS" id="PR00986">
    <property type="entry name" value="TRNASYNTHVAL"/>
</dbReference>
<dbReference type="NCBIfam" id="TIGR00422">
    <property type="entry name" value="valS"/>
    <property type="match status" value="1"/>
</dbReference>
<dbReference type="InterPro" id="IPR009080">
    <property type="entry name" value="tRNAsynth_Ia_anticodon-bd"/>
</dbReference>
<evidence type="ECO:0000256" key="4">
    <source>
        <dbReference type="ARBA" id="ARBA00022840"/>
    </source>
</evidence>
<evidence type="ECO:0000313" key="12">
    <source>
        <dbReference type="EMBL" id="MFC3908722.1"/>
    </source>
</evidence>
<dbReference type="Pfam" id="PF10458">
    <property type="entry name" value="Val_tRNA-synt_C"/>
    <property type="match status" value="1"/>
</dbReference>
<dbReference type="PANTHER" id="PTHR11946:SF93">
    <property type="entry name" value="VALINE--TRNA LIGASE, CHLOROPLASTIC_MITOCHONDRIAL 2"/>
    <property type="match status" value="1"/>
</dbReference>
<feature type="coiled-coil region" evidence="8">
    <location>
        <begin position="852"/>
        <end position="879"/>
    </location>
</feature>
<comment type="subunit">
    <text evidence="8">Monomer.</text>
</comment>
<protein>
    <recommendedName>
        <fullName evidence="8">Valine--tRNA ligase</fullName>
        <ecNumber evidence="8">6.1.1.9</ecNumber>
    </recommendedName>
    <alternativeName>
        <fullName evidence="8">Valyl-tRNA synthetase</fullName>
        <shortName evidence="8">ValRS</shortName>
    </alternativeName>
</protein>
<sequence length="921" mass="105989">MDKTYSPKNIEQSCYENWENHHFFEPRGEGSNFCIMLPPPNVTGSLHMGHGFQHTLMDLLTRYQRMQGARALWQPGTDHAGISTQLVVERQLEAKGMSRKDMTRDEFLEHVWRWKEESGNQITSQMRRIGSSVDWSRERFTMDEGLSAAVQKVFVQLYDEGLIYRGTRLVNWDPKLGTAVSDLEVLSEEEDGFMWHIRYQVADSDESLIVATTRPETLLGDTAVAVHPDDTRFQHLIGKQLQLPLCDRLIPIIADEYVDPEFGTGCVKITPAHDFNDHEMGKRHDLPAINILTKKATINKNAPIAYQGMDRFVAREQIVNDLKEAGLLIKIEPHKLKVPRGEKSGVVIEPLLTDQWYVKIKPLAEPAIDAVKKGEIRFIPENWNKTYYQWMENIEDWCISRQLWWGHRIPAWYDNQGNVYVGYSENDVRFKYHLEDSVALRQDEDVLDTWFSSALWPFSTLGWPERTPEFETFYPTSVLITGFDIIFFWVARMIMMGLKFTGKVPFKDVIITGLIRDSEGHKMSKSKGNVLDPIDIIDGIDINDLVAKRTSNLVLTSVKERIAKATRKEFPDGIAAYGTDALRFTFCSLASTGRNVRFDMGRVEGYRNFCNKLWNAARYVLLNTDVEQADLEDGAFQYSPADQWILSRLQHTIASTHHYLSTYRFDLLANTLYEFVWYEYCDWYLELSKPVLYDEHALAPMKRGTRRTLIHVLDQILKLLHPIMPFITEEIWQRTNKLTSQNGESIMLTSFPHVREEFIDNELEAEMNWVKEVIQSLRTIRSEMSISPGKLIPLQVKNATSEERALFEKYHVTLIALSKLMHIHFLESNEAVPVSASAVVGEMELLIPMAGLINKDAELARLDKEISKLNKDIALAEGKLNNPKFAENAPEEIIAKEKEKLSLAQIAREKLLHNRATIETL</sequence>
<evidence type="ECO:0000256" key="2">
    <source>
        <dbReference type="ARBA" id="ARBA00022598"/>
    </source>
</evidence>
<dbReference type="InterPro" id="IPR002300">
    <property type="entry name" value="aa-tRNA-synth_Ia"/>
</dbReference>
<comment type="subcellular location">
    <subcellularLocation>
        <location evidence="8">Cytoplasm</location>
    </subcellularLocation>
</comment>
<dbReference type="InterPro" id="IPR001412">
    <property type="entry name" value="aa-tRNA-synth_I_CS"/>
</dbReference>